<sequence length="413" mass="45376">MATATFDYTVRDQSGKTLKGSLDGPDQRAVAAKLREMGYSPISVQQQKSSTLHKEVSIPGLSGRIKLQDLAVFSRQFATMINSGLSLVRALNILAEQTENRKLAEIVGVVRGQIEQGRSLSDSLADHPDVFPKLYVAMVRAGETAGMLDQVLLRVANTLEKDLELRRKIKTALTYPVVVVCLAILLTAAMLIFIVPVFVDMFEDLGGELPLPTQILLFLSDILRSWWFLILPLPIVAWQLFKQARKDPKVRYQLDRLKLKVPVFGDLFHKIALARFNRNFGTLLRAGVPILSALEITADTVNNGVISDAVKDVQTAVKEGESVARPLSQHAVFPPMTVQMIAVGEETGAMDEMLEKIADFYDDEVATTTESLTAMLEPLMIMVLGGIVGAMVIALYMPMFEIFDLVDSGAGGI</sequence>
<dbReference type="Proteomes" id="UP000291469">
    <property type="component" value="Chromosome"/>
</dbReference>
<dbReference type="AlphaFoldDB" id="A0A411YJY5"/>
<dbReference type="Pfam" id="PF00482">
    <property type="entry name" value="T2SSF"/>
    <property type="match status" value="2"/>
</dbReference>
<feature type="transmembrane region" description="Helical" evidence="10">
    <location>
        <begin position="379"/>
        <end position="399"/>
    </location>
</feature>
<dbReference type="OrthoDB" id="9805682at2"/>
<evidence type="ECO:0000313" key="13">
    <source>
        <dbReference type="Proteomes" id="UP000291469"/>
    </source>
</evidence>
<dbReference type="RefSeq" id="WP_131156504.1">
    <property type="nucleotide sequence ID" value="NZ_CP036402.1"/>
</dbReference>
<evidence type="ECO:0000256" key="2">
    <source>
        <dbReference type="ARBA" id="ARBA00005745"/>
    </source>
</evidence>
<dbReference type="PANTHER" id="PTHR30012">
    <property type="entry name" value="GENERAL SECRETION PATHWAY PROTEIN"/>
    <property type="match status" value="1"/>
</dbReference>
<keyword evidence="4" id="KW-1003">Cell membrane</keyword>
<evidence type="ECO:0000256" key="3">
    <source>
        <dbReference type="ARBA" id="ARBA00022448"/>
    </source>
</evidence>
<organism evidence="12 13">
    <name type="scientific">Egibacter rhizosphaerae</name>
    <dbReference type="NCBI Taxonomy" id="1670831"/>
    <lineage>
        <taxon>Bacteria</taxon>
        <taxon>Bacillati</taxon>
        <taxon>Actinomycetota</taxon>
        <taxon>Nitriliruptoria</taxon>
        <taxon>Egibacterales</taxon>
        <taxon>Egibacteraceae</taxon>
        <taxon>Egibacter</taxon>
    </lineage>
</organism>
<dbReference type="InterPro" id="IPR018076">
    <property type="entry name" value="T2SS_GspF_dom"/>
</dbReference>
<evidence type="ECO:0000256" key="6">
    <source>
        <dbReference type="ARBA" id="ARBA00022692"/>
    </source>
</evidence>
<proteinExistence type="inferred from homology"/>
<dbReference type="PANTHER" id="PTHR30012:SF0">
    <property type="entry name" value="TYPE II SECRETION SYSTEM PROTEIN F-RELATED"/>
    <property type="match status" value="1"/>
</dbReference>
<evidence type="ECO:0000256" key="1">
    <source>
        <dbReference type="ARBA" id="ARBA00004429"/>
    </source>
</evidence>
<feature type="transmembrane region" description="Helical" evidence="10">
    <location>
        <begin position="173"/>
        <end position="195"/>
    </location>
</feature>
<dbReference type="Gene3D" id="1.20.81.30">
    <property type="entry name" value="Type II secretion system (T2SS), domain F"/>
    <property type="match status" value="2"/>
</dbReference>
<evidence type="ECO:0000259" key="11">
    <source>
        <dbReference type="Pfam" id="PF00482"/>
    </source>
</evidence>
<dbReference type="FunFam" id="1.20.81.30:FF:000001">
    <property type="entry name" value="Type II secretion system protein F"/>
    <property type="match status" value="2"/>
</dbReference>
<evidence type="ECO:0000256" key="8">
    <source>
        <dbReference type="ARBA" id="ARBA00023136"/>
    </source>
</evidence>
<feature type="domain" description="Type II secretion system protein GspF" evidence="11">
    <location>
        <begin position="73"/>
        <end position="196"/>
    </location>
</feature>
<accession>A0A411YJY5</accession>
<evidence type="ECO:0000256" key="4">
    <source>
        <dbReference type="ARBA" id="ARBA00022475"/>
    </source>
</evidence>
<dbReference type="GO" id="GO:0005886">
    <property type="term" value="C:plasma membrane"/>
    <property type="evidence" value="ECO:0007669"/>
    <property type="project" value="UniProtKB-SubCell"/>
</dbReference>
<comment type="similarity">
    <text evidence="2 9">Belongs to the GSP F family.</text>
</comment>
<gene>
    <name evidence="12" type="ORF">ER308_19345</name>
</gene>
<protein>
    <submittedName>
        <fullName evidence="12">Type II secretion system F family protein</fullName>
    </submittedName>
</protein>
<keyword evidence="6 9" id="KW-0812">Transmembrane</keyword>
<dbReference type="EMBL" id="CP036402">
    <property type="protein sequence ID" value="QBI21512.1"/>
    <property type="molecule type" value="Genomic_DNA"/>
</dbReference>
<feature type="transmembrane region" description="Helical" evidence="10">
    <location>
        <begin position="215"/>
        <end position="241"/>
    </location>
</feature>
<keyword evidence="7 10" id="KW-1133">Transmembrane helix</keyword>
<evidence type="ECO:0000256" key="7">
    <source>
        <dbReference type="ARBA" id="ARBA00022989"/>
    </source>
</evidence>
<keyword evidence="5" id="KW-0997">Cell inner membrane</keyword>
<keyword evidence="3 9" id="KW-0813">Transport</keyword>
<keyword evidence="13" id="KW-1185">Reference proteome</keyword>
<name>A0A411YJY5_9ACTN</name>
<feature type="domain" description="Type II secretion system protein GspF" evidence="11">
    <location>
        <begin position="278"/>
        <end position="398"/>
    </location>
</feature>
<dbReference type="InterPro" id="IPR003004">
    <property type="entry name" value="GspF/PilC"/>
</dbReference>
<dbReference type="InterPro" id="IPR042094">
    <property type="entry name" value="T2SS_GspF_sf"/>
</dbReference>
<evidence type="ECO:0000256" key="5">
    <source>
        <dbReference type="ARBA" id="ARBA00022519"/>
    </source>
</evidence>
<dbReference type="GO" id="GO:0009306">
    <property type="term" value="P:protein secretion"/>
    <property type="evidence" value="ECO:0007669"/>
    <property type="project" value="InterPro"/>
</dbReference>
<evidence type="ECO:0000313" key="12">
    <source>
        <dbReference type="EMBL" id="QBI21512.1"/>
    </source>
</evidence>
<dbReference type="InterPro" id="IPR001992">
    <property type="entry name" value="T2SS_GspF/T4SS_PilC_CS"/>
</dbReference>
<dbReference type="PRINTS" id="PR00812">
    <property type="entry name" value="BCTERIALGSPF"/>
</dbReference>
<comment type="subcellular location">
    <subcellularLocation>
        <location evidence="1">Cell inner membrane</location>
        <topology evidence="1">Multi-pass membrane protein</topology>
    </subcellularLocation>
    <subcellularLocation>
        <location evidence="9">Cell membrane</location>
        <topology evidence="9">Multi-pass membrane protein</topology>
    </subcellularLocation>
</comment>
<evidence type="ECO:0000256" key="9">
    <source>
        <dbReference type="RuleBase" id="RU003923"/>
    </source>
</evidence>
<evidence type="ECO:0000256" key="10">
    <source>
        <dbReference type="SAM" id="Phobius"/>
    </source>
</evidence>
<dbReference type="PROSITE" id="PS00874">
    <property type="entry name" value="T2SP_F"/>
    <property type="match status" value="1"/>
</dbReference>
<reference evidence="12 13" key="1">
    <citation type="submission" date="2019-01" db="EMBL/GenBank/DDBJ databases">
        <title>Egibacter rhizosphaerae EGI 80759T.</title>
        <authorList>
            <person name="Chen D.-D."/>
            <person name="Tian Y."/>
            <person name="Jiao J.-Y."/>
            <person name="Zhang X.-T."/>
            <person name="Zhang Y.-G."/>
            <person name="Zhang Y."/>
            <person name="Xiao M."/>
            <person name="Shu W.-S."/>
            <person name="Li W.-J."/>
        </authorList>
    </citation>
    <scope>NUCLEOTIDE SEQUENCE [LARGE SCALE GENOMIC DNA]</scope>
    <source>
        <strain evidence="12 13">EGI 80759</strain>
    </source>
</reference>
<dbReference type="KEGG" id="erz:ER308_19345"/>
<keyword evidence="8 10" id="KW-0472">Membrane</keyword>